<reference evidence="7" key="1">
    <citation type="journal article" date="2019" name="Int. J. Syst. Evol. Microbiol.">
        <title>The Global Catalogue of Microorganisms (GCM) 10K type strain sequencing project: providing services to taxonomists for standard genome sequencing and annotation.</title>
        <authorList>
            <consortium name="The Broad Institute Genomics Platform"/>
            <consortium name="The Broad Institute Genome Sequencing Center for Infectious Disease"/>
            <person name="Wu L."/>
            <person name="Ma J."/>
        </authorList>
    </citation>
    <scope>NUCLEOTIDE SEQUENCE [LARGE SCALE GENOMIC DNA]</scope>
    <source>
        <strain evidence="7">CCM 7941</strain>
    </source>
</reference>
<accession>A0ABV7LD55</accession>
<dbReference type="EMBL" id="JBHRUV010000017">
    <property type="protein sequence ID" value="MFC3265469.1"/>
    <property type="molecule type" value="Genomic_DNA"/>
</dbReference>
<keyword evidence="7" id="KW-1185">Reference proteome</keyword>
<dbReference type="Gene3D" id="1.10.357.10">
    <property type="entry name" value="Tetracycline Repressor, domain 2"/>
    <property type="match status" value="1"/>
</dbReference>
<keyword evidence="2 4" id="KW-0238">DNA-binding</keyword>
<protein>
    <submittedName>
        <fullName evidence="6">TetR/AcrR family transcriptional regulator</fullName>
    </submittedName>
</protein>
<feature type="domain" description="HTH tetR-type" evidence="5">
    <location>
        <begin position="10"/>
        <end position="70"/>
    </location>
</feature>
<name>A0ABV7LD55_9HYPH</name>
<dbReference type="InterPro" id="IPR009057">
    <property type="entry name" value="Homeodomain-like_sf"/>
</dbReference>
<dbReference type="InterPro" id="IPR050109">
    <property type="entry name" value="HTH-type_TetR-like_transc_reg"/>
</dbReference>
<feature type="DNA-binding region" description="H-T-H motif" evidence="4">
    <location>
        <begin position="33"/>
        <end position="52"/>
    </location>
</feature>
<evidence type="ECO:0000259" key="5">
    <source>
        <dbReference type="PROSITE" id="PS50977"/>
    </source>
</evidence>
<gene>
    <name evidence="6" type="ORF">ACFOEX_03695</name>
</gene>
<evidence type="ECO:0000313" key="6">
    <source>
        <dbReference type="EMBL" id="MFC3265469.1"/>
    </source>
</evidence>
<evidence type="ECO:0000256" key="3">
    <source>
        <dbReference type="ARBA" id="ARBA00023163"/>
    </source>
</evidence>
<dbReference type="Pfam" id="PF17935">
    <property type="entry name" value="TetR_C_27"/>
    <property type="match status" value="1"/>
</dbReference>
<proteinExistence type="predicted"/>
<keyword evidence="3" id="KW-0804">Transcription</keyword>
<dbReference type="PANTHER" id="PTHR30055:SF151">
    <property type="entry name" value="TRANSCRIPTIONAL REGULATORY PROTEIN"/>
    <property type="match status" value="1"/>
</dbReference>
<evidence type="ECO:0000256" key="1">
    <source>
        <dbReference type="ARBA" id="ARBA00023015"/>
    </source>
</evidence>
<evidence type="ECO:0000313" key="7">
    <source>
        <dbReference type="Proteomes" id="UP001595536"/>
    </source>
</evidence>
<sequence>MTPPPATPGADPRNRLLAIAGEHLRRSGKTRVRLVAVAEEAGMTHANVYRYFASREELLDAVAALALKPVERLLADLSGAPDPADDKLERMIFALARGYRDLLDRDREAFMLFADAVRENRAVARRHLGRVRRAFTEAFEDGISEELFAVSDREAGLAFLVDALHRFIHPVSVAQDADRPRSVIDGRLKSVAAVVMRALRGGLV</sequence>
<dbReference type="Pfam" id="PF00440">
    <property type="entry name" value="TetR_N"/>
    <property type="match status" value="1"/>
</dbReference>
<dbReference type="InterPro" id="IPR041478">
    <property type="entry name" value="TetR_C_27"/>
</dbReference>
<dbReference type="SUPFAM" id="SSF46689">
    <property type="entry name" value="Homeodomain-like"/>
    <property type="match status" value="1"/>
</dbReference>
<keyword evidence="1" id="KW-0805">Transcription regulation</keyword>
<dbReference type="Proteomes" id="UP001595536">
    <property type="component" value="Unassembled WGS sequence"/>
</dbReference>
<dbReference type="PANTHER" id="PTHR30055">
    <property type="entry name" value="HTH-TYPE TRANSCRIPTIONAL REGULATOR RUTR"/>
    <property type="match status" value="1"/>
</dbReference>
<comment type="caution">
    <text evidence="6">The sequence shown here is derived from an EMBL/GenBank/DDBJ whole genome shotgun (WGS) entry which is preliminary data.</text>
</comment>
<organism evidence="6 7">
    <name type="scientific">Camelimonas abortus</name>
    <dbReference type="NCBI Taxonomy" id="1017184"/>
    <lineage>
        <taxon>Bacteria</taxon>
        <taxon>Pseudomonadati</taxon>
        <taxon>Pseudomonadota</taxon>
        <taxon>Alphaproteobacteria</taxon>
        <taxon>Hyphomicrobiales</taxon>
        <taxon>Chelatococcaceae</taxon>
        <taxon>Camelimonas</taxon>
    </lineage>
</organism>
<evidence type="ECO:0000256" key="4">
    <source>
        <dbReference type="PROSITE-ProRule" id="PRU00335"/>
    </source>
</evidence>
<dbReference type="PROSITE" id="PS50977">
    <property type="entry name" value="HTH_TETR_2"/>
    <property type="match status" value="1"/>
</dbReference>
<dbReference type="RefSeq" id="WP_376831690.1">
    <property type="nucleotide sequence ID" value="NZ_JBHLWR010000006.1"/>
</dbReference>
<dbReference type="InterPro" id="IPR001647">
    <property type="entry name" value="HTH_TetR"/>
</dbReference>
<evidence type="ECO:0000256" key="2">
    <source>
        <dbReference type="ARBA" id="ARBA00023125"/>
    </source>
</evidence>